<dbReference type="PANTHER" id="PTHR23026">
    <property type="entry name" value="NADPH NITROREDUCTASE"/>
    <property type="match status" value="1"/>
</dbReference>
<reference evidence="1 2" key="1">
    <citation type="submission" date="2019-06" db="EMBL/GenBank/DDBJ databases">
        <authorList>
            <person name="Jiang L."/>
        </authorList>
    </citation>
    <scope>NUCLEOTIDE SEQUENCE [LARGE SCALE GENOMIC DNA]</scope>
    <source>
        <strain evidence="1 2">YIM 48858</strain>
    </source>
</reference>
<evidence type="ECO:0000313" key="2">
    <source>
        <dbReference type="Proteomes" id="UP000305709"/>
    </source>
</evidence>
<gene>
    <name evidence="1" type="ORF">FHG71_20160</name>
</gene>
<dbReference type="InterPro" id="IPR050627">
    <property type="entry name" value="Nitroreductase/BluB"/>
</dbReference>
<organism evidence="1 2">
    <name type="scientific">Rubellimicrobium roseum</name>
    <dbReference type="NCBI Taxonomy" id="687525"/>
    <lineage>
        <taxon>Bacteria</taxon>
        <taxon>Pseudomonadati</taxon>
        <taxon>Pseudomonadota</taxon>
        <taxon>Alphaproteobacteria</taxon>
        <taxon>Rhodobacterales</taxon>
        <taxon>Roseobacteraceae</taxon>
        <taxon>Rubellimicrobium</taxon>
    </lineage>
</organism>
<dbReference type="NCBIfam" id="NF047509">
    <property type="entry name" value="Rv3131_FMN_oxido"/>
    <property type="match status" value="1"/>
</dbReference>
<dbReference type="Gene3D" id="3.40.109.10">
    <property type="entry name" value="NADH Oxidase"/>
    <property type="match status" value="1"/>
</dbReference>
<proteinExistence type="predicted"/>
<dbReference type="AlphaFoldDB" id="A0A5C4N7K7"/>
<accession>A0A5C4N7K7</accession>
<dbReference type="InterPro" id="IPR000415">
    <property type="entry name" value="Nitroreductase-like"/>
</dbReference>
<evidence type="ECO:0000313" key="1">
    <source>
        <dbReference type="EMBL" id="TNC62553.1"/>
    </source>
</evidence>
<protein>
    <submittedName>
        <fullName evidence="1">Nitroreductase</fullName>
    </submittedName>
</protein>
<dbReference type="EMBL" id="VDFV01000056">
    <property type="protein sequence ID" value="TNC62553.1"/>
    <property type="molecule type" value="Genomic_DNA"/>
</dbReference>
<dbReference type="GO" id="GO:0016491">
    <property type="term" value="F:oxidoreductase activity"/>
    <property type="evidence" value="ECO:0007669"/>
    <property type="project" value="InterPro"/>
</dbReference>
<keyword evidence="2" id="KW-1185">Reference proteome</keyword>
<dbReference type="OrthoDB" id="8156917at2"/>
<dbReference type="SUPFAM" id="SSF55469">
    <property type="entry name" value="FMN-dependent nitroreductase-like"/>
    <property type="match status" value="1"/>
</dbReference>
<sequence>MTHDPAAEWQIEPVDRPAQGREVDRLRFLLRYAILAPSGHNTQPWLFRVRGDRIELLADRTRSLPVVDPRDRALIISCGPALGSLRAAMRHFGHAGRIELLLAGNDRDLLARVGFGASHAPSPAENARFQATTRRAFAEEPMPCGLGSEIEALARADEVTIAVIAEPSAKARIATLVAEGDRVQFADPRFRRELGDWVHSRRAATRDGLSGAAFGMPDALSPVGGLVIRTFDLGDGIAAKDEQIATGSPALLVVATPGDGPRDWLLAGMAHMEALLAVTAVGLTAAYLNQPVEVEDLRPRLRDVAGVDGHPQLLLRIGQAPEIPPAVRRPVEEVLID</sequence>
<dbReference type="RefSeq" id="WP_139083495.1">
    <property type="nucleotide sequence ID" value="NZ_VDFV01000056.1"/>
</dbReference>
<comment type="caution">
    <text evidence="1">The sequence shown here is derived from an EMBL/GenBank/DDBJ whole genome shotgun (WGS) entry which is preliminary data.</text>
</comment>
<dbReference type="Proteomes" id="UP000305709">
    <property type="component" value="Unassembled WGS sequence"/>
</dbReference>
<dbReference type="PANTHER" id="PTHR23026:SF123">
    <property type="entry name" value="NAD(P)H NITROREDUCTASE RV3131-RELATED"/>
    <property type="match status" value="1"/>
</dbReference>
<name>A0A5C4N7K7_9RHOB</name>